<accession>A0A7M5VER4</accession>
<protein>
    <submittedName>
        <fullName evidence="1">Uncharacterized protein</fullName>
    </submittedName>
</protein>
<proteinExistence type="predicted"/>
<dbReference type="Proteomes" id="UP000594262">
    <property type="component" value="Unplaced"/>
</dbReference>
<evidence type="ECO:0000313" key="1">
    <source>
        <dbReference type="EnsemblMetazoa" id="CLYHEMP008989.1"/>
    </source>
</evidence>
<organism evidence="1 2">
    <name type="scientific">Clytia hemisphaerica</name>
    <dbReference type="NCBI Taxonomy" id="252671"/>
    <lineage>
        <taxon>Eukaryota</taxon>
        <taxon>Metazoa</taxon>
        <taxon>Cnidaria</taxon>
        <taxon>Hydrozoa</taxon>
        <taxon>Hydroidolina</taxon>
        <taxon>Leptothecata</taxon>
        <taxon>Obeliida</taxon>
        <taxon>Clytiidae</taxon>
        <taxon>Clytia</taxon>
    </lineage>
</organism>
<dbReference type="PANTHER" id="PTHR37445:SF3">
    <property type="entry name" value="ZINC FINGER PHD-TYPE DOMAIN-CONTAINING PROTEIN"/>
    <property type="match status" value="1"/>
</dbReference>
<evidence type="ECO:0000313" key="2">
    <source>
        <dbReference type="Proteomes" id="UP000594262"/>
    </source>
</evidence>
<dbReference type="PANTHER" id="PTHR37445">
    <property type="entry name" value="PROTEIN CBG24663"/>
    <property type="match status" value="1"/>
</dbReference>
<dbReference type="AlphaFoldDB" id="A0A7M5VER4"/>
<keyword evidence="2" id="KW-1185">Reference proteome</keyword>
<sequence>ADFEIKTKQIIKEEIKQTTNYIEKTSEKTYAEITKKHKDNFKSAVREHHQENNNEDRDIESRKRNIIIHGMVELEVDNKEEQQEQDKIDIEGILGNIGVQDIKPSHHHRIGQNRKGLHWRPIKLILKSIEEKERIMQILHKLKRFNEIGGFSITDDFTINERKIIKDICQKAKKMNSKNDDFVWHVRGSPRTNLRLVQKPRTKTKTTSSLLSISSDDWTTDEELDNL</sequence>
<reference evidence="1" key="1">
    <citation type="submission" date="2021-01" db="UniProtKB">
        <authorList>
            <consortium name="EnsemblMetazoa"/>
        </authorList>
    </citation>
    <scope>IDENTIFICATION</scope>
</reference>
<name>A0A7M5VER4_9CNID</name>
<dbReference type="EnsemblMetazoa" id="CLYHEMT008989.1">
    <property type="protein sequence ID" value="CLYHEMP008989.1"/>
    <property type="gene ID" value="CLYHEMG008989"/>
</dbReference>